<gene>
    <name evidence="5" type="ORF">ESA94_14640</name>
</gene>
<reference evidence="5 6" key="1">
    <citation type="submission" date="2019-01" db="EMBL/GenBank/DDBJ databases">
        <title>Lacibacter sp. strain TTM-7.</title>
        <authorList>
            <person name="Chen W.-M."/>
        </authorList>
    </citation>
    <scope>NUCLEOTIDE SEQUENCE [LARGE SCALE GENOMIC DNA]</scope>
    <source>
        <strain evidence="5 6">TTM-7</strain>
    </source>
</reference>
<dbReference type="PANTHER" id="PTHR20961">
    <property type="entry name" value="GLYCOSYLTRANSFERASE"/>
    <property type="match status" value="1"/>
</dbReference>
<evidence type="ECO:0000256" key="1">
    <source>
        <dbReference type="ARBA" id="ARBA00022676"/>
    </source>
</evidence>
<dbReference type="GO" id="GO:0016757">
    <property type="term" value="F:glycosyltransferase activity"/>
    <property type="evidence" value="ECO:0007669"/>
    <property type="project" value="UniProtKB-KW"/>
</dbReference>
<sequence>MADSLPIIHRAEAVYRKMPVNFKTGDFDFCKDEFYYQTNYVTASSYTNVLVSDAGLVYDSSLKIIPVSKVDAKQANRFKNIKQLVFRPKKRMPDVAYALCFDGRTSNHYHWICDFLPRLYAAKHMFGTHVFLLPDTAYVRTTGVEMLKMMGLLPPAIEWILPRTMHKIKNLSIVERPVQSGRIHDPLMMQLKKLVYKSFPAHEQTATKRIYISRENATHRRLLNEHEVQAVFFDYGFDILRYEKLSIKEQIQLSQSASIIASIHGAGLTNAFFMQPGAAVMEFRRDGIYQNQCFWHLADAMQLDYYYQFGKPDADRFIEGPNGCNLTLSTAVLEKNLDLFLSRQPIPVAN</sequence>
<evidence type="ECO:0000256" key="2">
    <source>
        <dbReference type="ARBA" id="ARBA00022679"/>
    </source>
</evidence>
<protein>
    <submittedName>
        <fullName evidence="5">Glycosyltransferase family 61 protein</fullName>
    </submittedName>
</protein>
<evidence type="ECO:0000313" key="6">
    <source>
        <dbReference type="Proteomes" id="UP000290204"/>
    </source>
</evidence>
<dbReference type="Pfam" id="PF04577">
    <property type="entry name" value="Glyco_transf_61"/>
    <property type="match status" value="1"/>
</dbReference>
<name>A0A4Q1CGS8_9BACT</name>
<dbReference type="EMBL" id="SDHW01000004">
    <property type="protein sequence ID" value="RXK59368.1"/>
    <property type="molecule type" value="Genomic_DNA"/>
</dbReference>
<keyword evidence="6" id="KW-1185">Reference proteome</keyword>
<dbReference type="Proteomes" id="UP000290204">
    <property type="component" value="Unassembled WGS sequence"/>
</dbReference>
<accession>A0A4Q1CGS8</accession>
<dbReference type="AlphaFoldDB" id="A0A4Q1CGS8"/>
<evidence type="ECO:0000256" key="3">
    <source>
        <dbReference type="ARBA" id="ARBA00023180"/>
    </source>
</evidence>
<dbReference type="InterPro" id="IPR007657">
    <property type="entry name" value="Glycosyltransferase_61"/>
</dbReference>
<evidence type="ECO:0000313" key="5">
    <source>
        <dbReference type="EMBL" id="RXK59368.1"/>
    </source>
</evidence>
<keyword evidence="3" id="KW-0325">Glycoprotein</keyword>
<dbReference type="InterPro" id="IPR049625">
    <property type="entry name" value="Glyco_transf_61_cat"/>
</dbReference>
<dbReference type="OrthoDB" id="1156086at2"/>
<evidence type="ECO:0000259" key="4">
    <source>
        <dbReference type="Pfam" id="PF04577"/>
    </source>
</evidence>
<keyword evidence="2 5" id="KW-0808">Transferase</keyword>
<organism evidence="5 6">
    <name type="scientific">Lacibacter luteus</name>
    <dbReference type="NCBI Taxonomy" id="2508719"/>
    <lineage>
        <taxon>Bacteria</taxon>
        <taxon>Pseudomonadati</taxon>
        <taxon>Bacteroidota</taxon>
        <taxon>Chitinophagia</taxon>
        <taxon>Chitinophagales</taxon>
        <taxon>Chitinophagaceae</taxon>
        <taxon>Lacibacter</taxon>
    </lineage>
</organism>
<proteinExistence type="predicted"/>
<comment type="caution">
    <text evidence="5">The sequence shown here is derived from an EMBL/GenBank/DDBJ whole genome shotgun (WGS) entry which is preliminary data.</text>
</comment>
<feature type="domain" description="Glycosyltransferase 61 catalytic" evidence="4">
    <location>
        <begin position="109"/>
        <end position="281"/>
    </location>
</feature>
<keyword evidence="1" id="KW-0328">Glycosyltransferase</keyword>